<dbReference type="Gene3D" id="1.10.3290.10">
    <property type="entry name" value="Fido-like domain"/>
    <property type="match status" value="1"/>
</dbReference>
<reference evidence="2" key="1">
    <citation type="submission" date="2015-10" db="EMBL/GenBank/DDBJ databases">
        <authorList>
            <person name="Gilbert D.G."/>
        </authorList>
    </citation>
    <scope>NUCLEOTIDE SEQUENCE</scope>
</reference>
<dbReference type="Pfam" id="PF13776">
    <property type="entry name" value="DUF4172"/>
    <property type="match status" value="1"/>
</dbReference>
<dbReference type="InterPro" id="IPR003812">
    <property type="entry name" value="Fido"/>
</dbReference>
<dbReference type="InterPro" id="IPR036390">
    <property type="entry name" value="WH_DNA-bd_sf"/>
</dbReference>
<feature type="domain" description="Fido" evidence="1">
    <location>
        <begin position="137"/>
        <end position="306"/>
    </location>
</feature>
<dbReference type="SUPFAM" id="SSF140931">
    <property type="entry name" value="Fic-like"/>
    <property type="match status" value="1"/>
</dbReference>
<dbReference type="AlphaFoldDB" id="A0A160TDJ8"/>
<dbReference type="InterPro" id="IPR036597">
    <property type="entry name" value="Fido-like_dom_sf"/>
</dbReference>
<dbReference type="Gene3D" id="1.10.10.10">
    <property type="entry name" value="Winged helix-like DNA-binding domain superfamily/Winged helix DNA-binding domain"/>
    <property type="match status" value="1"/>
</dbReference>
<sequence length="410" mass="45782">MSRIRNLIGSPFEASFLGQRLVQNVEHDWIWQSTAWPNFCWQESAIQPLLRECHKRMGNLAGKASLSSSEHTSLDTLLGNILASSAIENEQLNAASVRSSLAKHLGISEAQPYPTSDRSEGLAEMMVDALQQHQDPLTLERLYQWHRWLFPQDANNTLFKVRVGELRGTEPMQVVSGRLDKPTVHFEAPPRDALESELESFISWFNAPEHNQENSQALDPLARAAIAHLWFVTLHPFDDGNGRLTRALTDMALAQGDEQSIRLYAMSGAILDNRKGYYNILEQTQKQAQEVEGKLDISAWVEWFLRTLLTSVESAISTIDRTLAKTAFWQRFNDAGLNKEQIKVLNRLLDGGPDGFEGGISAGQYQKVAKVSKATATRHLADLVAKGCIEKMAGGGRSTRYRIILDASIG</sequence>
<dbReference type="SUPFAM" id="SSF46785">
    <property type="entry name" value="Winged helix' DNA-binding domain"/>
    <property type="match status" value="1"/>
</dbReference>
<proteinExistence type="predicted"/>
<protein>
    <submittedName>
        <fullName evidence="2">Fic family protein</fullName>
    </submittedName>
</protein>
<name>A0A160TDJ8_9ZZZZ</name>
<dbReference type="InterPro" id="IPR040198">
    <property type="entry name" value="Fido_containing"/>
</dbReference>
<dbReference type="Pfam" id="PF02661">
    <property type="entry name" value="Fic"/>
    <property type="match status" value="1"/>
</dbReference>
<dbReference type="InterPro" id="IPR025230">
    <property type="entry name" value="DUF4172"/>
</dbReference>
<accession>A0A160TDJ8</accession>
<evidence type="ECO:0000259" key="1">
    <source>
        <dbReference type="PROSITE" id="PS51459"/>
    </source>
</evidence>
<organism evidence="2">
    <name type="scientific">hydrothermal vent metagenome</name>
    <dbReference type="NCBI Taxonomy" id="652676"/>
    <lineage>
        <taxon>unclassified sequences</taxon>
        <taxon>metagenomes</taxon>
        <taxon>ecological metagenomes</taxon>
    </lineage>
</organism>
<gene>
    <name evidence="2" type="ORF">MGWOODY_Tha2847</name>
</gene>
<dbReference type="EMBL" id="CZQC01000051">
    <property type="protein sequence ID" value="CUS41758.1"/>
    <property type="molecule type" value="Genomic_DNA"/>
</dbReference>
<dbReference type="PANTHER" id="PTHR13504:SF33">
    <property type="entry name" value="FIC FAMILY PROTEIN"/>
    <property type="match status" value="1"/>
</dbReference>
<dbReference type="InterPro" id="IPR036388">
    <property type="entry name" value="WH-like_DNA-bd_sf"/>
</dbReference>
<dbReference type="PANTHER" id="PTHR13504">
    <property type="entry name" value="FIDO DOMAIN-CONTAINING PROTEIN DDB_G0283145"/>
    <property type="match status" value="1"/>
</dbReference>
<dbReference type="PROSITE" id="PS51459">
    <property type="entry name" value="FIDO"/>
    <property type="match status" value="1"/>
</dbReference>
<evidence type="ECO:0000313" key="2">
    <source>
        <dbReference type="EMBL" id="CUS41758.1"/>
    </source>
</evidence>